<dbReference type="SUPFAM" id="SSF48452">
    <property type="entry name" value="TPR-like"/>
    <property type="match status" value="1"/>
</dbReference>
<dbReference type="AlphaFoldDB" id="A0AA49Q0J8"/>
<evidence type="ECO:0000313" key="2">
    <source>
        <dbReference type="EMBL" id="WKN40207.1"/>
    </source>
</evidence>
<reference evidence="2" key="2">
    <citation type="journal article" date="2024" name="Antonie Van Leeuwenhoek">
        <title>Roseihalotalea indica gen. nov., sp. nov., a halophilic Bacteroidetes from mesopelagic Southwest Indian Ocean with higher carbohydrate metabolic potential.</title>
        <authorList>
            <person name="Chen B."/>
            <person name="Zhang M."/>
            <person name="Lin D."/>
            <person name="Ye J."/>
            <person name="Tang K."/>
        </authorList>
    </citation>
    <scope>NUCLEOTIDE SEQUENCE</scope>
    <source>
        <strain evidence="2">TK19036</strain>
    </source>
</reference>
<reference evidence="2" key="1">
    <citation type="journal article" date="2023" name="Comput. Struct. Biotechnol. J.">
        <title>Discovery of a novel marine Bacteroidetes with a rich repertoire of carbohydrate-active enzymes.</title>
        <authorList>
            <person name="Chen B."/>
            <person name="Liu G."/>
            <person name="Chen Q."/>
            <person name="Wang H."/>
            <person name="Liu L."/>
            <person name="Tang K."/>
        </authorList>
    </citation>
    <scope>NUCLEOTIDE SEQUENCE</scope>
    <source>
        <strain evidence="2">TK19036</strain>
    </source>
</reference>
<gene>
    <name evidence="2" type="ORF">K4G66_16055</name>
</gene>
<keyword evidence="1" id="KW-0802">TPR repeat</keyword>
<dbReference type="InterPro" id="IPR019734">
    <property type="entry name" value="TPR_rpt"/>
</dbReference>
<feature type="repeat" description="TPR" evidence="1">
    <location>
        <begin position="348"/>
        <end position="381"/>
    </location>
</feature>
<dbReference type="PROSITE" id="PS50005">
    <property type="entry name" value="TPR"/>
    <property type="match status" value="1"/>
</dbReference>
<evidence type="ECO:0008006" key="3">
    <source>
        <dbReference type="Google" id="ProtNLM"/>
    </source>
</evidence>
<evidence type="ECO:0000256" key="1">
    <source>
        <dbReference type="PROSITE-ProRule" id="PRU00339"/>
    </source>
</evidence>
<dbReference type="EMBL" id="CP120682">
    <property type="protein sequence ID" value="WKN40207.1"/>
    <property type="molecule type" value="Genomic_DNA"/>
</dbReference>
<dbReference type="SMART" id="SM00028">
    <property type="entry name" value="TPR"/>
    <property type="match status" value="2"/>
</dbReference>
<protein>
    <recommendedName>
        <fullName evidence="3">Tetratricopeptide repeat protein</fullName>
    </recommendedName>
</protein>
<accession>A0AA49Q0J8</accession>
<organism evidence="2">
    <name type="scientific">Roseihalotalea indica</name>
    <dbReference type="NCBI Taxonomy" id="2867963"/>
    <lineage>
        <taxon>Bacteria</taxon>
        <taxon>Pseudomonadati</taxon>
        <taxon>Bacteroidota</taxon>
        <taxon>Cytophagia</taxon>
        <taxon>Cytophagales</taxon>
        <taxon>Catalimonadaceae</taxon>
        <taxon>Roseihalotalea</taxon>
    </lineage>
</organism>
<sequence length="520" mass="60666">MLRTTFIIFLSLLSLAGYSQGKLVEKEEVVFHSKFEEQAFKTLNEDNTESYFALLLAIDQAATQDFYQSKYALYLNILQSIQGGKFDKKSSEKKIKQLYKTLHQSFLRKYALKNTFSSIFRQGQYNCVSATALYAMALKELGIDYAIRETPTHVYLVAYPKAERILVESTDPAGGYYAFDDRFKSEFVTQMRKRKLISDQEFNTKGVNLLFDEYYFTDEDITLKELVGLQYYNDALYSMEDERQTYAQQQLEKAYLLYPSERIAYLLQGVTALNLGEIDLNSAQYGEYFVRMSRFRDYDITEEDLAQEFTRFTYEQLTQAYNVTHYDSMFRYITHHLTDSSLVGQISEIYYKEKGRIEYNKGNYSSALNLLKEACRLNPENVDNQSILVSAIAQKLNALSDNGKRIKLIEQYTNQFSFLENNNLVQGQLMQLYLIQFAQAYEQGNETEAKQARLQFEERMQQRTDDIPVNADLIGRAYSLAAVYYFKKGNERETKRLISKGLEYAPGNYELLQRKRMLGY</sequence>
<name>A0AA49Q0J8_9BACT</name>
<dbReference type="InterPro" id="IPR011990">
    <property type="entry name" value="TPR-like_helical_dom_sf"/>
</dbReference>
<proteinExistence type="predicted"/>
<dbReference type="Gene3D" id="1.25.40.10">
    <property type="entry name" value="Tetratricopeptide repeat domain"/>
    <property type="match status" value="1"/>
</dbReference>